<accession>A0A919XHS5</accession>
<evidence type="ECO:0000313" key="2">
    <source>
        <dbReference type="Proteomes" id="UP000679779"/>
    </source>
</evidence>
<gene>
    <name evidence="1" type="ORF">J2TS6_40250</name>
</gene>
<proteinExistence type="predicted"/>
<keyword evidence="2" id="KW-1185">Reference proteome</keyword>
<dbReference type="AlphaFoldDB" id="A0A919XHS5"/>
<sequence>MRTINTRQDVEDLLRDGTAPAALAEHIAEFFRQLEEELADDEEDAFRLDQHGPIVLLEAGDDLRGLNFAGLNSESGDFPRRAVEFVEKLDLVEVQAYRLAAMLDNDFVVTIFTLAGTHDEEAEQWLSEQAQRS</sequence>
<dbReference type="EMBL" id="BORQ01000005">
    <property type="protein sequence ID" value="GIO32884.1"/>
    <property type="molecule type" value="Genomic_DNA"/>
</dbReference>
<reference evidence="1" key="1">
    <citation type="submission" date="2021-03" db="EMBL/GenBank/DDBJ databases">
        <title>Antimicrobial resistance genes in bacteria isolated from Japanese honey, and their potential for conferring macrolide and lincosamide resistance in the American foulbrood pathogen Paenibacillus larvae.</title>
        <authorList>
            <person name="Okamoto M."/>
            <person name="Kumagai M."/>
            <person name="Kanamori H."/>
            <person name="Takamatsu D."/>
        </authorList>
    </citation>
    <scope>NUCLEOTIDE SEQUENCE</scope>
    <source>
        <strain evidence="1">J2TS6</strain>
    </source>
</reference>
<protein>
    <submittedName>
        <fullName evidence="1">Uncharacterized protein</fullName>
    </submittedName>
</protein>
<dbReference type="RefSeq" id="WP_160042978.1">
    <property type="nucleotide sequence ID" value="NZ_BORQ01000005.1"/>
</dbReference>
<organism evidence="1 2">
    <name type="scientific">Paenibacillus albilobatus</name>
    <dbReference type="NCBI Taxonomy" id="2716884"/>
    <lineage>
        <taxon>Bacteria</taxon>
        <taxon>Bacillati</taxon>
        <taxon>Bacillota</taxon>
        <taxon>Bacilli</taxon>
        <taxon>Bacillales</taxon>
        <taxon>Paenibacillaceae</taxon>
        <taxon>Paenibacillus</taxon>
    </lineage>
</organism>
<evidence type="ECO:0000313" key="1">
    <source>
        <dbReference type="EMBL" id="GIO32884.1"/>
    </source>
</evidence>
<name>A0A919XHS5_9BACL</name>
<comment type="caution">
    <text evidence="1">The sequence shown here is derived from an EMBL/GenBank/DDBJ whole genome shotgun (WGS) entry which is preliminary data.</text>
</comment>
<dbReference type="Proteomes" id="UP000679779">
    <property type="component" value="Unassembled WGS sequence"/>
</dbReference>